<dbReference type="SUPFAM" id="SSF51215">
    <property type="entry name" value="Regulatory protein AraC"/>
    <property type="match status" value="1"/>
</dbReference>
<dbReference type="RefSeq" id="WP_147166061.1">
    <property type="nucleotide sequence ID" value="NZ_VOOR01000005.1"/>
</dbReference>
<name>A0A5C6S250_9BACT</name>
<dbReference type="AlphaFoldDB" id="A0A5C6S250"/>
<dbReference type="GO" id="GO:0003677">
    <property type="term" value="F:DNA binding"/>
    <property type="evidence" value="ECO:0007669"/>
    <property type="project" value="UniProtKB-KW"/>
</dbReference>
<keyword evidence="3" id="KW-1185">Reference proteome</keyword>
<dbReference type="EMBL" id="VOOR01000005">
    <property type="protein sequence ID" value="TXB67940.1"/>
    <property type="molecule type" value="Genomic_DNA"/>
</dbReference>
<reference evidence="2 3" key="1">
    <citation type="submission" date="2019-08" db="EMBL/GenBank/DDBJ databases">
        <title>Genome of Phaeodactylibacter luteus.</title>
        <authorList>
            <person name="Bowman J.P."/>
        </authorList>
    </citation>
    <scope>NUCLEOTIDE SEQUENCE [LARGE SCALE GENOMIC DNA]</scope>
    <source>
        <strain evidence="2 3">KCTC 42180</strain>
    </source>
</reference>
<organism evidence="2 3">
    <name type="scientific">Phaeodactylibacter luteus</name>
    <dbReference type="NCBI Taxonomy" id="1564516"/>
    <lineage>
        <taxon>Bacteria</taxon>
        <taxon>Pseudomonadati</taxon>
        <taxon>Bacteroidota</taxon>
        <taxon>Saprospiria</taxon>
        <taxon>Saprospirales</taxon>
        <taxon>Haliscomenobacteraceae</taxon>
        <taxon>Phaeodactylibacter</taxon>
    </lineage>
</organism>
<evidence type="ECO:0000313" key="3">
    <source>
        <dbReference type="Proteomes" id="UP000321580"/>
    </source>
</evidence>
<keyword evidence="1" id="KW-0238">DNA-binding</keyword>
<dbReference type="OrthoDB" id="9793451at2"/>
<accession>A0A5C6S250</accession>
<gene>
    <name evidence="2" type="ORF">FRY97_03590</name>
</gene>
<dbReference type="InterPro" id="IPR037923">
    <property type="entry name" value="HTH-like"/>
</dbReference>
<sequence length="140" mass="15946">MEKLKFERRKYGKELLIDACNEEELDIVADTLVPNFYTIIFVRAGSGAMNLDTEHISLQGHTVVFVRPGQVCQLGEAQFGECHLLFFEGDFLDEFFSDKDFIFKFGFFHNPEQPSFIRLSPADFAKKLEVSAYFASSPAS</sequence>
<dbReference type="Proteomes" id="UP000321580">
    <property type="component" value="Unassembled WGS sequence"/>
</dbReference>
<protein>
    <recommendedName>
        <fullName evidence="4">AraC family transcriptional regulator</fullName>
    </recommendedName>
</protein>
<evidence type="ECO:0008006" key="4">
    <source>
        <dbReference type="Google" id="ProtNLM"/>
    </source>
</evidence>
<comment type="caution">
    <text evidence="2">The sequence shown here is derived from an EMBL/GenBank/DDBJ whole genome shotgun (WGS) entry which is preliminary data.</text>
</comment>
<evidence type="ECO:0000256" key="1">
    <source>
        <dbReference type="ARBA" id="ARBA00023125"/>
    </source>
</evidence>
<proteinExistence type="predicted"/>
<evidence type="ECO:0000313" key="2">
    <source>
        <dbReference type="EMBL" id="TXB67940.1"/>
    </source>
</evidence>